<name>A0A939PRG8_9ACTN</name>
<comment type="caution">
    <text evidence="2">The sequence shown here is derived from an EMBL/GenBank/DDBJ whole genome shotgun (WGS) entry which is preliminary data.</text>
</comment>
<accession>A0A939PRG8</accession>
<dbReference type="AlphaFoldDB" id="A0A939PRG8"/>
<keyword evidence="3" id="KW-1185">Reference proteome</keyword>
<organism evidence="2 3">
    <name type="scientific">Actinomadura barringtoniae</name>
    <dbReference type="NCBI Taxonomy" id="1427535"/>
    <lineage>
        <taxon>Bacteria</taxon>
        <taxon>Bacillati</taxon>
        <taxon>Actinomycetota</taxon>
        <taxon>Actinomycetes</taxon>
        <taxon>Streptosporangiales</taxon>
        <taxon>Thermomonosporaceae</taxon>
        <taxon>Actinomadura</taxon>
    </lineage>
</organism>
<dbReference type="RefSeq" id="WP_208261817.1">
    <property type="nucleotide sequence ID" value="NZ_JAGEOJ010000022.1"/>
</dbReference>
<sequence length="143" mass="15670">MSADWWSIEVFGNDAQSGAAWRAAWEENLIESALTNGADEWEWHEHTWGVVLELHFPDELRWNEWRELPGTRAALDSVPDPVDGLLIYRGRGGSSGSPVPRRPLPAPGAAAMELEPPPEETRIGLERILPEDPLADAAAAVAG</sequence>
<gene>
    <name evidence="2" type="ORF">J4573_42385</name>
</gene>
<dbReference type="EMBL" id="JAGEOJ010000022">
    <property type="protein sequence ID" value="MBO2453799.1"/>
    <property type="molecule type" value="Genomic_DNA"/>
</dbReference>
<proteinExistence type="predicted"/>
<protein>
    <submittedName>
        <fullName evidence="2">Uncharacterized protein</fullName>
    </submittedName>
</protein>
<dbReference type="Proteomes" id="UP000669179">
    <property type="component" value="Unassembled WGS sequence"/>
</dbReference>
<evidence type="ECO:0000313" key="3">
    <source>
        <dbReference type="Proteomes" id="UP000669179"/>
    </source>
</evidence>
<evidence type="ECO:0000313" key="2">
    <source>
        <dbReference type="EMBL" id="MBO2453799.1"/>
    </source>
</evidence>
<evidence type="ECO:0000256" key="1">
    <source>
        <dbReference type="SAM" id="MobiDB-lite"/>
    </source>
</evidence>
<reference evidence="2" key="1">
    <citation type="submission" date="2021-03" db="EMBL/GenBank/DDBJ databases">
        <authorList>
            <person name="Kanchanasin P."/>
            <person name="Saeng-In P."/>
            <person name="Phongsopitanun W."/>
            <person name="Yuki M."/>
            <person name="Kudo T."/>
            <person name="Ohkuma M."/>
            <person name="Tanasupawat S."/>
        </authorList>
    </citation>
    <scope>NUCLEOTIDE SEQUENCE</scope>
    <source>
        <strain evidence="2">GKU 128</strain>
    </source>
</reference>
<feature type="region of interest" description="Disordered" evidence="1">
    <location>
        <begin position="89"/>
        <end position="121"/>
    </location>
</feature>